<organism evidence="2 3">
    <name type="scientific">Actinacidiphila cocklensis</name>
    <dbReference type="NCBI Taxonomy" id="887465"/>
    <lineage>
        <taxon>Bacteria</taxon>
        <taxon>Bacillati</taxon>
        <taxon>Actinomycetota</taxon>
        <taxon>Actinomycetes</taxon>
        <taxon>Kitasatosporales</taxon>
        <taxon>Streptomycetaceae</taxon>
        <taxon>Actinacidiphila</taxon>
    </lineage>
</organism>
<keyword evidence="3" id="KW-1185">Reference proteome</keyword>
<evidence type="ECO:0000313" key="3">
    <source>
        <dbReference type="Proteomes" id="UP001152519"/>
    </source>
</evidence>
<sequence>MDTEDLLPIGQFAQATGLTVTPLRHRKRPDRASPATGTPPLPQGAGGAACAHTAWYLPGGDGPPFERFACDPVREPC</sequence>
<accession>A0A9W4GU49</accession>
<dbReference type="Proteomes" id="UP001152519">
    <property type="component" value="Unassembled WGS sequence"/>
</dbReference>
<proteinExistence type="predicted"/>
<protein>
    <submittedName>
        <fullName evidence="2">Uncharacterized protein</fullName>
    </submittedName>
</protein>
<dbReference type="EMBL" id="CAJSLV010000081">
    <property type="protein sequence ID" value="CAG6396953.1"/>
    <property type="molecule type" value="Genomic_DNA"/>
</dbReference>
<name>A0A9W4GU49_9ACTN</name>
<comment type="caution">
    <text evidence="2">The sequence shown here is derived from an EMBL/GenBank/DDBJ whole genome shotgun (WGS) entry which is preliminary data.</text>
</comment>
<feature type="region of interest" description="Disordered" evidence="1">
    <location>
        <begin position="17"/>
        <end position="48"/>
    </location>
</feature>
<dbReference type="AlphaFoldDB" id="A0A9W4GU49"/>
<evidence type="ECO:0000313" key="2">
    <source>
        <dbReference type="EMBL" id="CAG6396953.1"/>
    </source>
</evidence>
<reference evidence="2" key="1">
    <citation type="submission" date="2021-05" db="EMBL/GenBank/DDBJ databases">
        <authorList>
            <person name="Arsene-Ploetze F."/>
        </authorList>
    </citation>
    <scope>NUCLEOTIDE SEQUENCE</scope>
    <source>
        <strain evidence="2">DSM 42138</strain>
    </source>
</reference>
<gene>
    <name evidence="2" type="ORF">SCOCK_50002</name>
</gene>
<evidence type="ECO:0000256" key="1">
    <source>
        <dbReference type="SAM" id="MobiDB-lite"/>
    </source>
</evidence>